<evidence type="ECO:0000256" key="3">
    <source>
        <dbReference type="ARBA" id="ARBA00022475"/>
    </source>
</evidence>
<dbReference type="RefSeq" id="WP_088917816.1">
    <property type="nucleotide sequence ID" value="NZ_CP018632.1"/>
</dbReference>
<keyword evidence="2 7" id="KW-0813">Transport</keyword>
<dbReference type="FunFam" id="1.10.3720.10:FF:000088">
    <property type="entry name" value="Iron(III) ABC transporter, permease protein"/>
    <property type="match status" value="1"/>
</dbReference>
<keyword evidence="4 7" id="KW-0812">Transmembrane</keyword>
<dbReference type="PROSITE" id="PS50928">
    <property type="entry name" value="ABC_TM1"/>
    <property type="match status" value="2"/>
</dbReference>
<name>A0A2Z2NR83_9GAMM</name>
<feature type="transmembrane region" description="Helical" evidence="7">
    <location>
        <begin position="153"/>
        <end position="177"/>
    </location>
</feature>
<organism evidence="9 10">
    <name type="scientific">Granulosicoccus antarcticus IMCC3135</name>
    <dbReference type="NCBI Taxonomy" id="1192854"/>
    <lineage>
        <taxon>Bacteria</taxon>
        <taxon>Pseudomonadati</taxon>
        <taxon>Pseudomonadota</taxon>
        <taxon>Gammaproteobacteria</taxon>
        <taxon>Chromatiales</taxon>
        <taxon>Granulosicoccaceae</taxon>
        <taxon>Granulosicoccus</taxon>
    </lineage>
</organism>
<keyword evidence="3" id="KW-1003">Cell membrane</keyword>
<evidence type="ECO:0000256" key="4">
    <source>
        <dbReference type="ARBA" id="ARBA00022692"/>
    </source>
</evidence>
<accession>A0A2Z2NR83</accession>
<comment type="similarity">
    <text evidence="7">Belongs to the binding-protein-dependent transport system permease family.</text>
</comment>
<dbReference type="GO" id="GO:0055085">
    <property type="term" value="P:transmembrane transport"/>
    <property type="evidence" value="ECO:0007669"/>
    <property type="project" value="InterPro"/>
</dbReference>
<dbReference type="PANTHER" id="PTHR30183:SF2">
    <property type="entry name" value="IRON UTILIZATION PROTEIN"/>
    <property type="match status" value="1"/>
</dbReference>
<feature type="transmembrane region" description="Helical" evidence="7">
    <location>
        <begin position="246"/>
        <end position="266"/>
    </location>
</feature>
<feature type="transmembrane region" description="Helical" evidence="7">
    <location>
        <begin position="112"/>
        <end position="133"/>
    </location>
</feature>
<comment type="subcellular location">
    <subcellularLocation>
        <location evidence="1 7">Cell membrane</location>
        <topology evidence="1 7">Multi-pass membrane protein</topology>
    </subcellularLocation>
</comment>
<feature type="transmembrane region" description="Helical" evidence="7">
    <location>
        <begin position="391"/>
        <end position="412"/>
    </location>
</feature>
<evidence type="ECO:0000256" key="5">
    <source>
        <dbReference type="ARBA" id="ARBA00022989"/>
    </source>
</evidence>
<dbReference type="Gene3D" id="1.10.3720.10">
    <property type="entry name" value="MetI-like"/>
    <property type="match status" value="2"/>
</dbReference>
<sequence>MTANKPVTGRVKARWGSSAAYPAATPTVVSWPDGELEPRRFVPAGPPALSNTAVHPDNNKFTAPKIRYRKSSSEPLKTTGSVAHTGKPTSRAAFLQHREVSERSALPSISGWSVIAFLIALTVCLPILSVIWLSFNPQENIWPHLVNTVLGSYIWNTLMLMLGVAAGTLTIGVSSAWLVTHYEFPGRTWFNWALLLPFAIPAYVIAFIYTDLLEFAGPVQSTLRDLFGWKLANEYWFPRIRTLPGAILMLVLVLYPYVYLLARSAFLEQSASVLEAARVLGGPTKSLFFRVALPMARPAIVVGLAMAMMETLNDFGTVDYFAVRTLTAGLYDVWLGMNNLGGGAQIATLLLVFVMMLIGMEKISRRHQQNYQPTSTRFRKLTRHQLRGTQAFFAFCACLLPILFGFLIPAWVLVDYAIIYFDESWTADFRQIALNSVLLSGTAAIAAVSIGIVLSYSQRLHPTRLLRTSVNVSSLGYAVPGAVLAIGVIIPFATFDNTLDAFMRSQFGFSTGLLLSGTVFALVFAYTVRFLAVAYGSVDASMKKISPHMDDAARSLGHSSGSILTRIHLPLMKSGVLTAALVVFVDCMKELPATLVLRPFNFDTLATHVYQFASDELIGEASLGALLIVLTGLAPVILLTTTIDRSRELKAAGVTTIDEPGMIRTTADQAAPAKTSLRNA</sequence>
<evidence type="ECO:0000259" key="8">
    <source>
        <dbReference type="PROSITE" id="PS50928"/>
    </source>
</evidence>
<keyword evidence="10" id="KW-1185">Reference proteome</keyword>
<evidence type="ECO:0000313" key="10">
    <source>
        <dbReference type="Proteomes" id="UP000250079"/>
    </source>
</evidence>
<dbReference type="GO" id="GO:0005886">
    <property type="term" value="C:plasma membrane"/>
    <property type="evidence" value="ECO:0007669"/>
    <property type="project" value="UniProtKB-SubCell"/>
</dbReference>
<feature type="transmembrane region" description="Helical" evidence="7">
    <location>
        <begin position="432"/>
        <end position="454"/>
    </location>
</feature>
<feature type="transmembrane region" description="Helical" evidence="7">
    <location>
        <begin position="576"/>
        <end position="597"/>
    </location>
</feature>
<evidence type="ECO:0000256" key="1">
    <source>
        <dbReference type="ARBA" id="ARBA00004651"/>
    </source>
</evidence>
<feature type="transmembrane region" description="Helical" evidence="7">
    <location>
        <begin position="475"/>
        <end position="493"/>
    </location>
</feature>
<feature type="transmembrane region" description="Helical" evidence="7">
    <location>
        <begin position="189"/>
        <end position="209"/>
    </location>
</feature>
<dbReference type="AlphaFoldDB" id="A0A2Z2NR83"/>
<feature type="transmembrane region" description="Helical" evidence="7">
    <location>
        <begin position="340"/>
        <end position="360"/>
    </location>
</feature>
<reference evidence="9 10" key="1">
    <citation type="submission" date="2016-12" db="EMBL/GenBank/DDBJ databases">
        <authorList>
            <person name="Song W.-J."/>
            <person name="Kurnit D.M."/>
        </authorList>
    </citation>
    <scope>NUCLEOTIDE SEQUENCE [LARGE SCALE GENOMIC DNA]</scope>
    <source>
        <strain evidence="9 10">IMCC3135</strain>
    </source>
</reference>
<dbReference type="CDD" id="cd06261">
    <property type="entry name" value="TM_PBP2"/>
    <property type="match status" value="2"/>
</dbReference>
<dbReference type="Proteomes" id="UP000250079">
    <property type="component" value="Chromosome"/>
</dbReference>
<gene>
    <name evidence="9" type="primary">cysW_2</name>
    <name evidence="9" type="ORF">IMCC3135_12115</name>
</gene>
<dbReference type="KEGG" id="gai:IMCC3135_12115"/>
<evidence type="ECO:0000256" key="6">
    <source>
        <dbReference type="ARBA" id="ARBA00023136"/>
    </source>
</evidence>
<feature type="transmembrane region" description="Helical" evidence="7">
    <location>
        <begin position="287"/>
        <end position="309"/>
    </location>
</feature>
<evidence type="ECO:0000256" key="2">
    <source>
        <dbReference type="ARBA" id="ARBA00022448"/>
    </source>
</evidence>
<evidence type="ECO:0000256" key="7">
    <source>
        <dbReference type="RuleBase" id="RU363032"/>
    </source>
</evidence>
<feature type="domain" description="ABC transmembrane type-1" evidence="8">
    <location>
        <begin position="433"/>
        <end position="639"/>
    </location>
</feature>
<evidence type="ECO:0000313" key="9">
    <source>
        <dbReference type="EMBL" id="ASJ72511.1"/>
    </source>
</evidence>
<dbReference type="Pfam" id="PF00528">
    <property type="entry name" value="BPD_transp_1"/>
    <property type="match status" value="2"/>
</dbReference>
<proteinExistence type="inferred from homology"/>
<dbReference type="EMBL" id="CP018632">
    <property type="protein sequence ID" value="ASJ72511.1"/>
    <property type="molecule type" value="Genomic_DNA"/>
</dbReference>
<dbReference type="SUPFAM" id="SSF161098">
    <property type="entry name" value="MetI-like"/>
    <property type="match status" value="2"/>
</dbReference>
<dbReference type="PANTHER" id="PTHR30183">
    <property type="entry name" value="MOLYBDENUM TRANSPORT SYSTEM PERMEASE PROTEIN MODB"/>
    <property type="match status" value="1"/>
</dbReference>
<dbReference type="InterPro" id="IPR000515">
    <property type="entry name" value="MetI-like"/>
</dbReference>
<dbReference type="OrthoDB" id="9790211at2"/>
<feature type="domain" description="ABC transmembrane type-1" evidence="8">
    <location>
        <begin position="154"/>
        <end position="359"/>
    </location>
</feature>
<dbReference type="InterPro" id="IPR035906">
    <property type="entry name" value="MetI-like_sf"/>
</dbReference>
<protein>
    <submittedName>
        <fullName evidence="9">Sulfate transport system permease protein CysW</fullName>
    </submittedName>
</protein>
<keyword evidence="5 7" id="KW-1133">Transmembrane helix</keyword>
<keyword evidence="6 7" id="KW-0472">Membrane</keyword>
<feature type="transmembrane region" description="Helical" evidence="7">
    <location>
        <begin position="617"/>
        <end position="640"/>
    </location>
</feature>
<feature type="transmembrane region" description="Helical" evidence="7">
    <location>
        <begin position="513"/>
        <end position="535"/>
    </location>
</feature>